<evidence type="ECO:0000313" key="2">
    <source>
        <dbReference type="EMBL" id="CAH1107426.1"/>
    </source>
</evidence>
<proteinExistence type="predicted"/>
<gene>
    <name evidence="2" type="ORF">PSYICH_LOCUS8110</name>
</gene>
<keyword evidence="3" id="KW-1185">Reference proteome</keyword>
<accession>A0A9P0D041</accession>
<evidence type="ECO:0000313" key="3">
    <source>
        <dbReference type="Proteomes" id="UP001153636"/>
    </source>
</evidence>
<name>A0A9P0D041_9CUCU</name>
<dbReference type="Gene3D" id="3.90.320.10">
    <property type="match status" value="1"/>
</dbReference>
<dbReference type="EMBL" id="OV651833">
    <property type="protein sequence ID" value="CAH1107426.1"/>
    <property type="molecule type" value="Genomic_DNA"/>
</dbReference>
<dbReference type="Proteomes" id="UP001153636">
    <property type="component" value="Chromosome 21"/>
</dbReference>
<dbReference type="OrthoDB" id="6927140at2759"/>
<reference evidence="2" key="1">
    <citation type="submission" date="2022-01" db="EMBL/GenBank/DDBJ databases">
        <authorList>
            <person name="King R."/>
        </authorList>
    </citation>
    <scope>NUCLEOTIDE SEQUENCE</scope>
</reference>
<evidence type="ECO:0000256" key="1">
    <source>
        <dbReference type="SAM" id="MobiDB-lite"/>
    </source>
</evidence>
<sequence>MYSNWISAKINSSFFTSNRTSSNLSTHEWRCGFIKKDLVNGPNHVFGNHQHCLETYCDESGNVTKNQIPFLEDSGIIYHINASLDRVVVNSHSLIKNETSNRAELFMSLLCKFNAGKRLNLTQKGSFETRAYLAALSSEVQRILNRLKVMPQEIEAIEKGTGQWENSRYRSERQDTYCFPIWRSVTQATQYGLQNESVALQRFKNQKPPANRKSGIFIHDDTGFLAASPDEKGISRSTVQNQGKKKRKTKSDDQSQRTDDVLALVEGRIRSYNEDQFAIFGKNVAAKLRALPKETRLYTEKVINDLLFEAEMGNVTKNTRITSLANDSQNLNNFLSDGALRANTANHHNYNNLDQNTNHQHQGQTYLINTNISDTRSQAQTYYHTTTLQPQSLEINHPQQINNRSSDIGPISNFFGEYNPLIDDNTKTYN</sequence>
<organism evidence="2 3">
    <name type="scientific">Psylliodes chrysocephalus</name>
    <dbReference type="NCBI Taxonomy" id="3402493"/>
    <lineage>
        <taxon>Eukaryota</taxon>
        <taxon>Metazoa</taxon>
        <taxon>Ecdysozoa</taxon>
        <taxon>Arthropoda</taxon>
        <taxon>Hexapoda</taxon>
        <taxon>Insecta</taxon>
        <taxon>Pterygota</taxon>
        <taxon>Neoptera</taxon>
        <taxon>Endopterygota</taxon>
        <taxon>Coleoptera</taxon>
        <taxon>Polyphaga</taxon>
        <taxon>Cucujiformia</taxon>
        <taxon>Chrysomeloidea</taxon>
        <taxon>Chrysomelidae</taxon>
        <taxon>Galerucinae</taxon>
        <taxon>Alticini</taxon>
        <taxon>Psylliodes</taxon>
    </lineage>
</organism>
<feature type="region of interest" description="Disordered" evidence="1">
    <location>
        <begin position="227"/>
        <end position="258"/>
    </location>
</feature>
<dbReference type="InterPro" id="IPR011604">
    <property type="entry name" value="PDDEXK-like_dom_sf"/>
</dbReference>
<protein>
    <submittedName>
        <fullName evidence="2">Uncharacterized protein</fullName>
    </submittedName>
</protein>
<dbReference type="AlphaFoldDB" id="A0A9P0D041"/>